<dbReference type="AlphaFoldDB" id="A0A1B2HN71"/>
<dbReference type="RefSeq" id="WP_065917519.1">
    <property type="nucleotide sequence ID" value="NZ_CP016793.1"/>
</dbReference>
<evidence type="ECO:0000313" key="1">
    <source>
        <dbReference type="EMBL" id="ANZ39177.1"/>
    </source>
</evidence>
<accession>A0A1B2HN71</accession>
<sequence length="72" mass="7361">MPRALILGGTGLIGGATARRLRASGWTVDAPGSMDFDSPKGYGANKVAAEHTLLDSGLPVTVLRPSKEGAAR</sequence>
<dbReference type="Proteomes" id="UP000093053">
    <property type="component" value="Chromosome"/>
</dbReference>
<evidence type="ECO:0000313" key="2">
    <source>
        <dbReference type="Proteomes" id="UP000093053"/>
    </source>
</evidence>
<dbReference type="KEGG" id="led:BBK82_26985"/>
<dbReference type="InterPro" id="IPR036291">
    <property type="entry name" value="NAD(P)-bd_dom_sf"/>
</dbReference>
<protein>
    <recommendedName>
        <fullName evidence="3">NAD-dependent epimerase/dehydratase domain-containing protein</fullName>
    </recommendedName>
</protein>
<keyword evidence="2" id="KW-1185">Reference proteome</keyword>
<name>A0A1B2HN71_9PSEU</name>
<dbReference type="STRING" id="1586287.BBK82_26985"/>
<evidence type="ECO:0008006" key="3">
    <source>
        <dbReference type="Google" id="ProtNLM"/>
    </source>
</evidence>
<proteinExistence type="predicted"/>
<dbReference type="EMBL" id="CP016793">
    <property type="protein sequence ID" value="ANZ39177.1"/>
    <property type="molecule type" value="Genomic_DNA"/>
</dbReference>
<reference evidence="1 2" key="1">
    <citation type="submission" date="2016-07" db="EMBL/GenBank/DDBJ databases">
        <title>Complete genome sequence of the Lentzea guizhouensis DHS C013.</title>
        <authorList>
            <person name="Cao C."/>
        </authorList>
    </citation>
    <scope>NUCLEOTIDE SEQUENCE [LARGE SCALE GENOMIC DNA]</scope>
    <source>
        <strain evidence="1 2">DHS C013</strain>
    </source>
</reference>
<gene>
    <name evidence="1" type="ORF">BBK82_26985</name>
</gene>
<dbReference type="SUPFAM" id="SSF51735">
    <property type="entry name" value="NAD(P)-binding Rossmann-fold domains"/>
    <property type="match status" value="1"/>
</dbReference>
<organism evidence="1 2">
    <name type="scientific">Lentzea guizhouensis</name>
    <dbReference type="NCBI Taxonomy" id="1586287"/>
    <lineage>
        <taxon>Bacteria</taxon>
        <taxon>Bacillati</taxon>
        <taxon>Actinomycetota</taxon>
        <taxon>Actinomycetes</taxon>
        <taxon>Pseudonocardiales</taxon>
        <taxon>Pseudonocardiaceae</taxon>
        <taxon>Lentzea</taxon>
    </lineage>
</organism>